<evidence type="ECO:0000313" key="1">
    <source>
        <dbReference type="EMBL" id="MBY18214.1"/>
    </source>
</evidence>
<accession>A0A2S2NM29</accession>
<sequence length="110" mass="12814">MIITCLCINNNCSASIYSFDNTVQSHGARWLYELYRDERLTVFTLFVHKYQVFFRTCLNILQYTGKTRQTAIPNKKKKNDIGVTVHDISIVCKDQSTKDRKVIVFKDVIS</sequence>
<protein>
    <submittedName>
        <fullName evidence="1">Uncharacterized protein</fullName>
    </submittedName>
</protein>
<name>A0A2S2NM29_SCHGA</name>
<dbReference type="AlphaFoldDB" id="A0A2S2NM29"/>
<dbReference type="EMBL" id="GGMR01005595">
    <property type="protein sequence ID" value="MBY18214.1"/>
    <property type="molecule type" value="Transcribed_RNA"/>
</dbReference>
<organism evidence="1">
    <name type="scientific">Schizaphis graminum</name>
    <name type="common">Green bug aphid</name>
    <dbReference type="NCBI Taxonomy" id="13262"/>
    <lineage>
        <taxon>Eukaryota</taxon>
        <taxon>Metazoa</taxon>
        <taxon>Ecdysozoa</taxon>
        <taxon>Arthropoda</taxon>
        <taxon>Hexapoda</taxon>
        <taxon>Insecta</taxon>
        <taxon>Pterygota</taxon>
        <taxon>Neoptera</taxon>
        <taxon>Paraneoptera</taxon>
        <taxon>Hemiptera</taxon>
        <taxon>Sternorrhyncha</taxon>
        <taxon>Aphidomorpha</taxon>
        <taxon>Aphidoidea</taxon>
        <taxon>Aphididae</taxon>
        <taxon>Aphidini</taxon>
        <taxon>Schizaphis</taxon>
    </lineage>
</organism>
<reference evidence="1" key="1">
    <citation type="submission" date="2018-04" db="EMBL/GenBank/DDBJ databases">
        <title>Transcriptome of Schizaphis graminum biotype I.</title>
        <authorList>
            <person name="Scully E.D."/>
            <person name="Geib S.M."/>
            <person name="Palmer N.A."/>
            <person name="Koch K."/>
            <person name="Bradshaw J."/>
            <person name="Heng-Moss T."/>
            <person name="Sarath G."/>
        </authorList>
    </citation>
    <scope>NUCLEOTIDE SEQUENCE</scope>
</reference>
<gene>
    <name evidence="1" type="ORF">g.143029</name>
</gene>
<proteinExistence type="predicted"/>